<evidence type="ECO:0000259" key="1">
    <source>
        <dbReference type="Pfam" id="PF04773"/>
    </source>
</evidence>
<dbReference type="Proteomes" id="UP000567293">
    <property type="component" value="Unassembled WGS sequence"/>
</dbReference>
<evidence type="ECO:0000313" key="3">
    <source>
        <dbReference type="Proteomes" id="UP000567293"/>
    </source>
</evidence>
<dbReference type="Pfam" id="PF04773">
    <property type="entry name" value="FecR"/>
    <property type="match status" value="1"/>
</dbReference>
<comment type="caution">
    <text evidence="2">The sequence shown here is derived from an EMBL/GenBank/DDBJ whole genome shotgun (WGS) entry which is preliminary data.</text>
</comment>
<dbReference type="PANTHER" id="PTHR30273">
    <property type="entry name" value="PERIPLASMIC SIGNAL SENSOR AND SIGMA FACTOR ACTIVATOR FECR-RELATED"/>
    <property type="match status" value="1"/>
</dbReference>
<dbReference type="PANTHER" id="PTHR30273:SF2">
    <property type="entry name" value="PROTEIN FECR"/>
    <property type="match status" value="1"/>
</dbReference>
<dbReference type="InterPro" id="IPR021787">
    <property type="entry name" value="DUF3352"/>
</dbReference>
<keyword evidence="3" id="KW-1185">Reference proteome</keyword>
<organism evidence="2 3">
    <name type="scientific">Candidatus Acidiferrum panamense</name>
    <dbReference type="NCBI Taxonomy" id="2741543"/>
    <lineage>
        <taxon>Bacteria</taxon>
        <taxon>Pseudomonadati</taxon>
        <taxon>Acidobacteriota</taxon>
        <taxon>Terriglobia</taxon>
        <taxon>Candidatus Acidiferrales</taxon>
        <taxon>Candidatus Acidiferrum</taxon>
    </lineage>
</organism>
<dbReference type="InterPro" id="IPR006860">
    <property type="entry name" value="FecR"/>
</dbReference>
<evidence type="ECO:0000313" key="2">
    <source>
        <dbReference type="EMBL" id="MBA0088661.1"/>
    </source>
</evidence>
<dbReference type="Gene3D" id="2.60.120.1440">
    <property type="match status" value="1"/>
</dbReference>
<name>A0A7V8NWB7_9BACT</name>
<dbReference type="EMBL" id="JACDQQ010002617">
    <property type="protein sequence ID" value="MBA0088661.1"/>
    <property type="molecule type" value="Genomic_DNA"/>
</dbReference>
<dbReference type="Pfam" id="PF11832">
    <property type="entry name" value="DUF3352"/>
    <property type="match status" value="1"/>
</dbReference>
<accession>A0A7V8NWB7</accession>
<proteinExistence type="predicted"/>
<feature type="non-terminal residue" evidence="2">
    <location>
        <position position="1"/>
    </location>
</feature>
<dbReference type="GO" id="GO:0016989">
    <property type="term" value="F:sigma factor antagonist activity"/>
    <property type="evidence" value="ECO:0007669"/>
    <property type="project" value="TreeGrafter"/>
</dbReference>
<reference evidence="2" key="1">
    <citation type="submission" date="2020-06" db="EMBL/GenBank/DDBJ databases">
        <title>Legume-microbial interactions unlock mineral nutrients during tropical forest succession.</title>
        <authorList>
            <person name="Epihov D.Z."/>
        </authorList>
    </citation>
    <scope>NUCLEOTIDE SEQUENCE [LARGE SCALE GENOMIC DNA]</scope>
    <source>
        <strain evidence="2">Pan2503</strain>
    </source>
</reference>
<sequence length="683" mass="73491">RTAAGSHATVKLLDGSDVEMNQRAEFAVGATRRDTTIRLDQGSIIVHAAKRRRGHLYVSAPDCRVAVTGTVFAINAGTKGSRVTVIEGEVHVAHSGQESILHSGDQLATTQAVAVVPVRQEIAWSHDLDHELALLGEFSKLREKFEQIPTPPARYESKILPLLPQDTILYVSIPNLGEALEQANQIFQQQLAESPVLQQWWSEVNRSPQQLEESIAQVRAISQFLGDEVVITMGGGSKDGPVLLSEVRQPGLEIFLQNHLASGFTLRNGARGLQVVNPQSLPSLADNTRGVVMLVRQNLLIVGGDAKSVREMNAQINAGAKPFGNTDFAKRILGVYSRGAETLVAIDFAAILNTPQNRSSKEFQTSGFSNVKYLVATRSETPNHGDNRLTLEFAGARVGIPSWLAEPAPMGSLDYVSANAGAAVSVVAKQPALMFDDLFRVLGSSDPHFTNNLAEMNTKLGFDLRNDLAGALGGEMTLALDGPLLPTPSWKMIVEVNDPGALELLIEKSIERRNQEAQRSNAPALTLEQQQIGGRTFYTIRALGPVPAAECDYTFGDGYLLLAPSRALLLAALDTHAGGSSLARSASFRSLLPRDNQANFSGMLYQNLSPILKPLASQVPAEQFRALQQLAADAKPSVICAYGETDRIEVATNGKLLDLNPGLMTLFRLLGQGGHGTSASSNP</sequence>
<dbReference type="AlphaFoldDB" id="A0A7V8NWB7"/>
<dbReference type="InterPro" id="IPR012373">
    <property type="entry name" value="Ferrdict_sens_TM"/>
</dbReference>
<feature type="domain" description="FecR protein" evidence="1">
    <location>
        <begin position="1"/>
        <end position="90"/>
    </location>
</feature>
<protein>
    <submittedName>
        <fullName evidence="2">FecR domain-containing protein</fullName>
    </submittedName>
</protein>
<gene>
    <name evidence="2" type="ORF">HRJ53_27040</name>
</gene>